<evidence type="ECO:0000256" key="2">
    <source>
        <dbReference type="ARBA" id="ARBA00022692"/>
    </source>
</evidence>
<dbReference type="EMBL" id="CDQK01000001">
    <property type="protein sequence ID" value="CEP20306.1"/>
    <property type="molecule type" value="Genomic_DNA"/>
</dbReference>
<evidence type="ECO:0000256" key="4">
    <source>
        <dbReference type="ARBA" id="ARBA00023136"/>
    </source>
</evidence>
<feature type="transmembrane region" description="Helical" evidence="5">
    <location>
        <begin position="167"/>
        <end position="187"/>
    </location>
</feature>
<keyword evidence="4 5" id="KW-0472">Membrane</keyword>
<dbReference type="Pfam" id="PF01027">
    <property type="entry name" value="Bax1-I"/>
    <property type="match status" value="1"/>
</dbReference>
<dbReference type="GO" id="GO:0016020">
    <property type="term" value="C:membrane"/>
    <property type="evidence" value="ECO:0007669"/>
    <property type="project" value="UniProtKB-SubCell"/>
</dbReference>
<comment type="subcellular location">
    <subcellularLocation>
        <location evidence="1">Membrane</location>
        <topology evidence="1">Multi-pass membrane protein</topology>
    </subcellularLocation>
</comment>
<feature type="transmembrane region" description="Helical" evidence="5">
    <location>
        <begin position="108"/>
        <end position="129"/>
    </location>
</feature>
<feature type="transmembrane region" description="Helical" evidence="5">
    <location>
        <begin position="82"/>
        <end position="101"/>
    </location>
</feature>
<evidence type="ECO:0000313" key="7">
    <source>
        <dbReference type="Proteomes" id="UP000038830"/>
    </source>
</evidence>
<organism evidence="6 7">
    <name type="scientific">Cyberlindnera jadinii (strain ATCC 18201 / CBS 1600 / BCRC 20928 / JCM 3617 / NBRC 0987 / NRRL Y-1542)</name>
    <name type="common">Torula yeast</name>
    <name type="synonym">Candida utilis</name>
    <dbReference type="NCBI Taxonomy" id="983966"/>
    <lineage>
        <taxon>Eukaryota</taxon>
        <taxon>Fungi</taxon>
        <taxon>Dikarya</taxon>
        <taxon>Ascomycota</taxon>
        <taxon>Saccharomycotina</taxon>
        <taxon>Saccharomycetes</taxon>
        <taxon>Phaffomycetales</taxon>
        <taxon>Phaffomycetaceae</taxon>
        <taxon>Cyberlindnera</taxon>
    </lineage>
</organism>
<sequence>MSYQPASNPPAYTDDPNAPPLHDPLADDFKYDTVVSGCELSIRQQFIRKVYTLLFLQLLLTTGLGALISMNDAAKSFALNNTWLFFVSIFGSFACLIGAFIQSKKYPVNLVLLGLFTLFEGYTIGVATSLYDSGIVIEALVITLVIFVGLTAFAFQSKYDFTSWAGVLNSCLFALIGIGFIQIFFTPSNTMELVYSGIGAIVFSGYILVDTQLIMRKFNIEEEIPAAITLYLDIINLFLNILRILSSSSNDN</sequence>
<proteinExistence type="inferred from homology"/>
<dbReference type="InterPro" id="IPR006214">
    <property type="entry name" value="Bax_inhibitor_1-related"/>
</dbReference>
<dbReference type="PANTHER" id="PTHR23291">
    <property type="entry name" value="BAX INHIBITOR-RELATED"/>
    <property type="match status" value="1"/>
</dbReference>
<comment type="similarity">
    <text evidence="5">Belongs to the BI1 family.</text>
</comment>
<feature type="transmembrane region" description="Helical" evidence="5">
    <location>
        <begin position="50"/>
        <end position="70"/>
    </location>
</feature>
<evidence type="ECO:0000256" key="1">
    <source>
        <dbReference type="ARBA" id="ARBA00004141"/>
    </source>
</evidence>
<keyword evidence="3 5" id="KW-1133">Transmembrane helix</keyword>
<feature type="transmembrane region" description="Helical" evidence="5">
    <location>
        <begin position="135"/>
        <end position="155"/>
    </location>
</feature>
<evidence type="ECO:0000313" key="6">
    <source>
        <dbReference type="EMBL" id="CEP20306.1"/>
    </source>
</evidence>
<name>A0A0H5BY93_CYBJN</name>
<dbReference type="Proteomes" id="UP000038830">
    <property type="component" value="Unassembled WGS sequence"/>
</dbReference>
<evidence type="ECO:0000256" key="3">
    <source>
        <dbReference type="ARBA" id="ARBA00022989"/>
    </source>
</evidence>
<dbReference type="PANTHER" id="PTHR23291:SF50">
    <property type="entry name" value="PROTEIN LIFEGUARD 4"/>
    <property type="match status" value="1"/>
</dbReference>
<gene>
    <name evidence="6" type="ORF">BN1211_0124</name>
</gene>
<reference evidence="7" key="1">
    <citation type="journal article" date="2015" name="J. Biotechnol.">
        <title>The structure of the Cyberlindnera jadinii genome and its relation to Candida utilis analyzed by the occurrence of single nucleotide polymorphisms.</title>
        <authorList>
            <person name="Rupp O."/>
            <person name="Brinkrolf K."/>
            <person name="Buerth C."/>
            <person name="Kunigo M."/>
            <person name="Schneider J."/>
            <person name="Jaenicke S."/>
            <person name="Goesmann A."/>
            <person name="Puehler A."/>
            <person name="Jaeger K.-E."/>
            <person name="Ernst J.F."/>
        </authorList>
    </citation>
    <scope>NUCLEOTIDE SEQUENCE [LARGE SCALE GENOMIC DNA]</scope>
    <source>
        <strain evidence="7">ATCC 18201 / CBS 1600 / BCRC 20928 / JCM 3617 / NBRC 0987 / NRRL Y-1542</strain>
    </source>
</reference>
<dbReference type="AlphaFoldDB" id="A0A0H5BY93"/>
<keyword evidence="2 5" id="KW-0812">Transmembrane</keyword>
<protein>
    <submittedName>
        <fullName evidence="6">Uncharacterized protein</fullName>
    </submittedName>
</protein>
<feature type="transmembrane region" description="Helical" evidence="5">
    <location>
        <begin position="193"/>
        <end position="214"/>
    </location>
</feature>
<accession>A0A0H5BY93</accession>
<evidence type="ECO:0000256" key="5">
    <source>
        <dbReference type="RuleBase" id="RU004379"/>
    </source>
</evidence>